<feature type="compositionally biased region" description="Polar residues" evidence="1">
    <location>
        <begin position="27"/>
        <end position="39"/>
    </location>
</feature>
<proteinExistence type="predicted"/>
<feature type="non-terminal residue" evidence="2">
    <location>
        <position position="101"/>
    </location>
</feature>
<evidence type="ECO:0000256" key="1">
    <source>
        <dbReference type="SAM" id="MobiDB-lite"/>
    </source>
</evidence>
<evidence type="ECO:0000313" key="3">
    <source>
        <dbReference type="Proteomes" id="UP000324800"/>
    </source>
</evidence>
<dbReference type="AlphaFoldDB" id="A0A5J4X8Z7"/>
<accession>A0A5J4X8Z7</accession>
<reference evidence="2 3" key="1">
    <citation type="submission" date="2019-03" db="EMBL/GenBank/DDBJ databases">
        <title>Single cell metagenomics reveals metabolic interactions within the superorganism composed of flagellate Streblomastix strix and complex community of Bacteroidetes bacteria on its surface.</title>
        <authorList>
            <person name="Treitli S.C."/>
            <person name="Kolisko M."/>
            <person name="Husnik F."/>
            <person name="Keeling P."/>
            <person name="Hampl V."/>
        </authorList>
    </citation>
    <scope>NUCLEOTIDE SEQUENCE [LARGE SCALE GENOMIC DNA]</scope>
    <source>
        <strain evidence="2">ST1C</strain>
    </source>
</reference>
<dbReference type="Proteomes" id="UP000324800">
    <property type="component" value="Unassembled WGS sequence"/>
</dbReference>
<gene>
    <name evidence="2" type="ORF">EZS28_000719</name>
</gene>
<sequence length="101" mass="11308">MTAQQERPRAPGSQMYLPPHKRRAAAFQTQNTGEQSAPSQLPRREAASAFSMDDDFPSLGSVKQTDFKRVAALRKATQNQEMEYQGQGRIIQLSYSPPPEL</sequence>
<organism evidence="2 3">
    <name type="scientific">Streblomastix strix</name>
    <dbReference type="NCBI Taxonomy" id="222440"/>
    <lineage>
        <taxon>Eukaryota</taxon>
        <taxon>Metamonada</taxon>
        <taxon>Preaxostyla</taxon>
        <taxon>Oxymonadida</taxon>
        <taxon>Streblomastigidae</taxon>
        <taxon>Streblomastix</taxon>
    </lineage>
</organism>
<comment type="caution">
    <text evidence="2">The sequence shown here is derived from an EMBL/GenBank/DDBJ whole genome shotgun (WGS) entry which is preliminary data.</text>
</comment>
<feature type="region of interest" description="Disordered" evidence="1">
    <location>
        <begin position="1"/>
        <end position="60"/>
    </location>
</feature>
<protein>
    <submittedName>
        <fullName evidence="2">Uncharacterized protein</fullName>
    </submittedName>
</protein>
<name>A0A5J4X8Z7_9EUKA</name>
<evidence type="ECO:0000313" key="2">
    <source>
        <dbReference type="EMBL" id="KAA6403751.1"/>
    </source>
</evidence>
<dbReference type="EMBL" id="SNRW01000065">
    <property type="protein sequence ID" value="KAA6403751.1"/>
    <property type="molecule type" value="Genomic_DNA"/>
</dbReference>